<dbReference type="RefSeq" id="XP_020132181.1">
    <property type="nucleotide sequence ID" value="XM_020271033.1"/>
</dbReference>
<proteinExistence type="predicted"/>
<dbReference type="AlphaFoldDB" id="A0A1J9R5U0"/>
<feature type="region of interest" description="Disordered" evidence="9">
    <location>
        <begin position="1020"/>
        <end position="1140"/>
    </location>
</feature>
<protein>
    <recommendedName>
        <fullName evidence="7">SAGA complex subunit Spt7</fullName>
    </recommendedName>
</protein>
<keyword evidence="12" id="KW-1185">Reference proteome</keyword>
<keyword evidence="3" id="KW-0805">Transcription regulation</keyword>
<dbReference type="Pfam" id="PF07524">
    <property type="entry name" value="Bromo_TP"/>
    <property type="match status" value="1"/>
</dbReference>
<keyword evidence="5" id="KW-0804">Transcription</keyword>
<comment type="caution">
    <text evidence="11">The sequence shown here is derived from an EMBL/GenBank/DDBJ whole genome shotgun (WGS) entry which is preliminary data.</text>
</comment>
<feature type="region of interest" description="Disordered" evidence="9">
    <location>
        <begin position="540"/>
        <end position="559"/>
    </location>
</feature>
<feature type="domain" description="Bromo" evidence="10">
    <location>
        <begin position="337"/>
        <end position="407"/>
    </location>
</feature>
<evidence type="ECO:0000256" key="4">
    <source>
        <dbReference type="ARBA" id="ARBA00023117"/>
    </source>
</evidence>
<feature type="region of interest" description="Disordered" evidence="9">
    <location>
        <begin position="87"/>
        <end position="207"/>
    </location>
</feature>
<evidence type="ECO:0000256" key="5">
    <source>
        <dbReference type="ARBA" id="ARBA00023163"/>
    </source>
</evidence>
<reference evidence="11 12" key="1">
    <citation type="submission" date="2016-10" db="EMBL/GenBank/DDBJ databases">
        <title>Proteomics and genomics reveal pathogen-plant mechanisms compatible with a hemibiotrophic lifestyle of Diplodia corticola.</title>
        <authorList>
            <person name="Fernandes I."/>
            <person name="De Jonge R."/>
            <person name="Van De Peer Y."/>
            <person name="Devreese B."/>
            <person name="Alves A."/>
            <person name="Esteves A.C."/>
        </authorList>
    </citation>
    <scope>NUCLEOTIDE SEQUENCE [LARGE SCALE GENOMIC DNA]</scope>
    <source>
        <strain evidence="11 12">CBS 112549</strain>
    </source>
</reference>
<dbReference type="InterPro" id="IPR006565">
    <property type="entry name" value="BTP"/>
</dbReference>
<dbReference type="PANTHER" id="PTHR47343:SF1">
    <property type="entry name" value="TRANSCRIPTIONAL ACTIVATOR SPT7"/>
    <property type="match status" value="1"/>
</dbReference>
<dbReference type="PRINTS" id="PR00503">
    <property type="entry name" value="BROMODOMAIN"/>
</dbReference>
<name>A0A1J9R5U0_9PEZI</name>
<dbReference type="STRING" id="236234.A0A1J9R5U0"/>
<dbReference type="Gene3D" id="1.20.920.10">
    <property type="entry name" value="Bromodomain-like"/>
    <property type="match status" value="1"/>
</dbReference>
<dbReference type="OrthoDB" id="21449at2759"/>
<dbReference type="InterPro" id="IPR001487">
    <property type="entry name" value="Bromodomain"/>
</dbReference>
<organism evidence="11 12">
    <name type="scientific">Diplodia corticola</name>
    <dbReference type="NCBI Taxonomy" id="236234"/>
    <lineage>
        <taxon>Eukaryota</taxon>
        <taxon>Fungi</taxon>
        <taxon>Dikarya</taxon>
        <taxon>Ascomycota</taxon>
        <taxon>Pezizomycotina</taxon>
        <taxon>Dothideomycetes</taxon>
        <taxon>Dothideomycetes incertae sedis</taxon>
        <taxon>Botryosphaeriales</taxon>
        <taxon>Botryosphaeriaceae</taxon>
        <taxon>Diplodia</taxon>
    </lineage>
</organism>
<evidence type="ECO:0000256" key="3">
    <source>
        <dbReference type="ARBA" id="ARBA00023015"/>
    </source>
</evidence>
<keyword evidence="4 8" id="KW-0103">Bromodomain</keyword>
<keyword evidence="2" id="KW-0597">Phosphoprotein</keyword>
<feature type="compositionally biased region" description="Low complexity" evidence="9">
    <location>
        <begin position="1068"/>
        <end position="1094"/>
    </location>
</feature>
<feature type="region of interest" description="Disordered" evidence="9">
    <location>
        <begin position="1"/>
        <end position="63"/>
    </location>
</feature>
<dbReference type="EMBL" id="MNUE01000014">
    <property type="protein sequence ID" value="OJD35921.1"/>
    <property type="molecule type" value="Genomic_DNA"/>
</dbReference>
<evidence type="ECO:0000256" key="7">
    <source>
        <dbReference type="ARBA" id="ARBA00093633"/>
    </source>
</evidence>
<feature type="compositionally biased region" description="Basic and acidic residues" evidence="9">
    <location>
        <begin position="189"/>
        <end position="207"/>
    </location>
</feature>
<dbReference type="CDD" id="cd22927">
    <property type="entry name" value="HFD_SPT7"/>
    <property type="match status" value="1"/>
</dbReference>
<keyword evidence="6" id="KW-0539">Nucleus</keyword>
<dbReference type="GO" id="GO:0006325">
    <property type="term" value="P:chromatin organization"/>
    <property type="evidence" value="ECO:0007669"/>
    <property type="project" value="UniProtKB-ARBA"/>
</dbReference>
<evidence type="ECO:0000256" key="1">
    <source>
        <dbReference type="ARBA" id="ARBA00004123"/>
    </source>
</evidence>
<evidence type="ECO:0000259" key="10">
    <source>
        <dbReference type="PROSITE" id="PS50014"/>
    </source>
</evidence>
<evidence type="ECO:0000256" key="9">
    <source>
        <dbReference type="SAM" id="MobiDB-lite"/>
    </source>
</evidence>
<dbReference type="FunFam" id="1.10.20.10:FF:000072">
    <property type="entry name" value="Transcriptional activator spt7"/>
    <property type="match status" value="1"/>
</dbReference>
<evidence type="ECO:0000313" key="11">
    <source>
        <dbReference type="EMBL" id="OJD35921.1"/>
    </source>
</evidence>
<dbReference type="PROSITE" id="PS50014">
    <property type="entry name" value="BROMODOMAIN_2"/>
    <property type="match status" value="1"/>
</dbReference>
<dbReference type="Proteomes" id="UP000183809">
    <property type="component" value="Unassembled WGS sequence"/>
</dbReference>
<dbReference type="GO" id="GO:0000124">
    <property type="term" value="C:SAGA complex"/>
    <property type="evidence" value="ECO:0007669"/>
    <property type="project" value="InterPro"/>
</dbReference>
<comment type="subcellular location">
    <subcellularLocation>
        <location evidence="1">Nucleus</location>
    </subcellularLocation>
</comment>
<dbReference type="InterPro" id="IPR018359">
    <property type="entry name" value="Bromodomain_CS"/>
</dbReference>
<sequence>MALHQRSSMRHSSYGAHRPGSSTPSAAKVHRLSMNSEDPSSQPAGPVPHDDADITLADDDPRHQEFRERFAKTEQRIAALLSGSFDLSAFTGHDDGDASVNTASADRAEPQSQPAPAPKKPARTIDEDDYGDDDDDDDADEPLQAESPLQTKSAAATNASSSLLKVPSSLPAKPSIDRAASASSADQSKNAEDVRKELNEQKKAAEDAARRSFHTLFYTLETDRDAMLEQQKLDELDRQVETEMSGQSAQVVNNAAAASANQQGSLSSANLGSSSLTFKHLISRIDAKRNLVKASDAQLRSLMSDVRKNRSKWASEDKVGQEELYEAAEKVLMELKAMTEHAAPFLQRVNKRDAPDYYQVIKQPMDIGTMIKKLKSLQYRSKKEFVDDLNLIWSNCLKYNADPSHFLRKKALYMKKETDKLVPLIPDIVVRERAEVEAEERRMQSIDADLEGVEDSDDEPIMASRGRKAPSKGNKGSSAVRKAPSAGTEGTPGAETKPMPGSASIPRTEFLRADSEMDGGLNGFSTPPPPGTLTPLGTNGMPGTASQADASDMDAGSSVVGAAPTEDADLDDVEYKTWKQVTKKDRAMIAAERHRLFRNDHLNVEEPALIRTKAGMRRWLRQHKQAVHGDVPEDEGEVVDGKDGVQGASGETLAEGIEGEEERQVPDYYDTLSVMPEVNEKLKWAEDSEGQVIQQGEEFMRMVPKGFFQSPKSNLATKMEANMKQMQDTRKICAKIGIVKQMQLQSQTYQNQFQKYDPQPFEEVDVGPVVVSDDGAVMSQWTCRAALQRSVAKVFYHAGFEEFQPAALDAVTDLTSNFFTQIVKTFNVYREAPKVRSETGLPMWKPRFTSEETILHALRQNGVDLEALDSYVKEDVDRLGSKLGVMHERMKAHLSELLRPALDANAGADGAGAFNDGSEQFSSGDFADEIGEDFFGFRELGLDKELASFTVPFHLLQNRIHNAYQTQNASTTSTAGNLWENPAPWEPVTIHTIRNQIGLVQGYFLEKLHANNDQQLIEDEDLPAKQRFPKPRLPPTGKISSPRKRPLREQQQMAKKKRKLVEENLGAGNTQESSQQQSSQSGANGTSAAGSGAAVKGISKPVGKLKLEAPSSKENVAEPEKDDANGVVGMMSPESINGAG</sequence>
<dbReference type="PANTHER" id="PTHR47343">
    <property type="entry name" value="TRANSCRIPTIONAL ACTIVATOR SPT7"/>
    <property type="match status" value="1"/>
</dbReference>
<evidence type="ECO:0000256" key="6">
    <source>
        <dbReference type="ARBA" id="ARBA00023242"/>
    </source>
</evidence>
<dbReference type="PROSITE" id="PS00633">
    <property type="entry name" value="BROMODOMAIN_1"/>
    <property type="match status" value="1"/>
</dbReference>
<dbReference type="InterPro" id="IPR037782">
    <property type="entry name" value="Spt7"/>
</dbReference>
<dbReference type="GO" id="GO:0006357">
    <property type="term" value="P:regulation of transcription by RNA polymerase II"/>
    <property type="evidence" value="ECO:0007669"/>
    <property type="project" value="UniProtKB-ARBA"/>
</dbReference>
<evidence type="ECO:0000256" key="2">
    <source>
        <dbReference type="ARBA" id="ARBA00022553"/>
    </source>
</evidence>
<feature type="region of interest" description="Disordered" evidence="9">
    <location>
        <begin position="435"/>
        <end position="503"/>
    </location>
</feature>
<dbReference type="InterPro" id="IPR009072">
    <property type="entry name" value="Histone-fold"/>
</dbReference>
<dbReference type="InterPro" id="IPR036427">
    <property type="entry name" value="Bromodomain-like_sf"/>
</dbReference>
<dbReference type="GO" id="GO:0046695">
    <property type="term" value="C:SLIK (SAGA-like) complex"/>
    <property type="evidence" value="ECO:0007669"/>
    <property type="project" value="InterPro"/>
</dbReference>
<dbReference type="Gene3D" id="1.10.20.10">
    <property type="entry name" value="Histone, subunit A"/>
    <property type="match status" value="1"/>
</dbReference>
<dbReference type="FunFam" id="1.20.920.10:FF:000032">
    <property type="entry name" value="Transcriptional activator spt7"/>
    <property type="match status" value="1"/>
</dbReference>
<dbReference type="GO" id="GO:0005198">
    <property type="term" value="F:structural molecule activity"/>
    <property type="evidence" value="ECO:0007669"/>
    <property type="project" value="TreeGrafter"/>
</dbReference>
<evidence type="ECO:0000313" key="12">
    <source>
        <dbReference type="Proteomes" id="UP000183809"/>
    </source>
</evidence>
<dbReference type="SUPFAM" id="SSF47370">
    <property type="entry name" value="Bromodomain"/>
    <property type="match status" value="1"/>
</dbReference>
<dbReference type="SMART" id="SM00297">
    <property type="entry name" value="BROMO"/>
    <property type="match status" value="1"/>
</dbReference>
<feature type="compositionally biased region" description="Acidic residues" evidence="9">
    <location>
        <begin position="448"/>
        <end position="460"/>
    </location>
</feature>
<dbReference type="GeneID" id="31011292"/>
<gene>
    <name evidence="11" type="ORF">BKCO1_14000123</name>
</gene>
<dbReference type="CDD" id="cd05510">
    <property type="entry name" value="Bromo_SPT7_like"/>
    <property type="match status" value="1"/>
</dbReference>
<feature type="compositionally biased region" description="Acidic residues" evidence="9">
    <location>
        <begin position="126"/>
        <end position="143"/>
    </location>
</feature>
<feature type="region of interest" description="Disordered" evidence="9">
    <location>
        <begin position="625"/>
        <end position="647"/>
    </location>
</feature>
<dbReference type="GO" id="GO:0005634">
    <property type="term" value="C:nucleus"/>
    <property type="evidence" value="ECO:0007669"/>
    <property type="project" value="UniProtKB-SubCell"/>
</dbReference>
<feature type="compositionally biased region" description="Basic and acidic residues" evidence="9">
    <location>
        <begin position="1115"/>
        <end position="1124"/>
    </location>
</feature>
<feature type="compositionally biased region" description="Polar residues" evidence="9">
    <location>
        <begin position="33"/>
        <end position="43"/>
    </location>
</feature>
<feature type="compositionally biased region" description="Low complexity" evidence="9">
    <location>
        <begin position="153"/>
        <end position="185"/>
    </location>
</feature>
<feature type="compositionally biased region" description="Basic and acidic residues" evidence="9">
    <location>
        <begin position="435"/>
        <end position="444"/>
    </location>
</feature>
<evidence type="ECO:0000256" key="8">
    <source>
        <dbReference type="PROSITE-ProRule" id="PRU00035"/>
    </source>
</evidence>
<accession>A0A1J9R5U0</accession>
<dbReference type="Pfam" id="PF00439">
    <property type="entry name" value="Bromodomain"/>
    <property type="match status" value="1"/>
</dbReference>
<dbReference type="GO" id="GO:0046982">
    <property type="term" value="F:protein heterodimerization activity"/>
    <property type="evidence" value="ECO:0007669"/>
    <property type="project" value="InterPro"/>
</dbReference>